<name>A0ABT5DUJ9_9BACT</name>
<proteinExistence type="predicted"/>
<accession>A0ABT5DUJ9</accession>
<evidence type="ECO:0000313" key="1">
    <source>
        <dbReference type="EMBL" id="MDC0717325.1"/>
    </source>
</evidence>
<comment type="caution">
    <text evidence="1">The sequence shown here is derived from an EMBL/GenBank/DDBJ whole genome shotgun (WGS) entry which is preliminary data.</text>
</comment>
<dbReference type="Proteomes" id="UP001221686">
    <property type="component" value="Unassembled WGS sequence"/>
</dbReference>
<gene>
    <name evidence="1" type="ORF">POL25_10505</name>
</gene>
<dbReference type="RefSeq" id="WP_272085812.1">
    <property type="nucleotide sequence ID" value="NZ_JAQNDL010000001.1"/>
</dbReference>
<organism evidence="1 2">
    <name type="scientific">Nannocystis bainbridge</name>
    <dbReference type="NCBI Taxonomy" id="2995303"/>
    <lineage>
        <taxon>Bacteria</taxon>
        <taxon>Pseudomonadati</taxon>
        <taxon>Myxococcota</taxon>
        <taxon>Polyangia</taxon>
        <taxon>Nannocystales</taxon>
        <taxon>Nannocystaceae</taxon>
        <taxon>Nannocystis</taxon>
    </lineage>
</organism>
<reference evidence="1 2" key="1">
    <citation type="submission" date="2022-11" db="EMBL/GenBank/DDBJ databases">
        <title>Minimal conservation of predation-associated metabolite biosynthetic gene clusters underscores biosynthetic potential of Myxococcota including descriptions for ten novel species: Archangium lansinium sp. nov., Myxococcus landrumus sp. nov., Nannocystis bai.</title>
        <authorList>
            <person name="Ahearne A."/>
            <person name="Stevens C."/>
            <person name="Dowd S."/>
        </authorList>
    </citation>
    <scope>NUCLEOTIDE SEQUENCE [LARGE SCALE GENOMIC DNA]</scope>
    <source>
        <strain evidence="1 2">BB15-2</strain>
    </source>
</reference>
<dbReference type="EMBL" id="JAQNDL010000001">
    <property type="protein sequence ID" value="MDC0717325.1"/>
    <property type="molecule type" value="Genomic_DNA"/>
</dbReference>
<evidence type="ECO:0000313" key="2">
    <source>
        <dbReference type="Proteomes" id="UP001221686"/>
    </source>
</evidence>
<sequence length="80" mass="8526">MLLASLVEVDLDSSPGDSEVAALLVAASLPRGRTTPILVLRQEHRAQGAAATVTHDMDPARLPIAHRQRYSFAAHTASLL</sequence>
<protein>
    <submittedName>
        <fullName evidence="1">Uncharacterized protein</fullName>
    </submittedName>
</protein>
<keyword evidence="2" id="KW-1185">Reference proteome</keyword>